<name>A0ABR2ILA2_9EUKA</name>
<evidence type="ECO:0000313" key="1">
    <source>
        <dbReference type="EMBL" id="KAK8865079.1"/>
    </source>
</evidence>
<dbReference type="Proteomes" id="UP001470230">
    <property type="component" value="Unassembled WGS sequence"/>
</dbReference>
<protein>
    <submittedName>
        <fullName evidence="1">Uncharacterized protein</fullName>
    </submittedName>
</protein>
<evidence type="ECO:0000313" key="2">
    <source>
        <dbReference type="Proteomes" id="UP001470230"/>
    </source>
</evidence>
<reference evidence="1 2" key="1">
    <citation type="submission" date="2024-04" db="EMBL/GenBank/DDBJ databases">
        <title>Tritrichomonas musculus Genome.</title>
        <authorList>
            <person name="Alves-Ferreira E."/>
            <person name="Grigg M."/>
            <person name="Lorenzi H."/>
            <person name="Galac M."/>
        </authorList>
    </citation>
    <scope>NUCLEOTIDE SEQUENCE [LARGE SCALE GENOMIC DNA]</scope>
    <source>
        <strain evidence="1 2">EAF2021</strain>
    </source>
</reference>
<gene>
    <name evidence="1" type="ORF">M9Y10_010611</name>
</gene>
<organism evidence="1 2">
    <name type="scientific">Tritrichomonas musculus</name>
    <dbReference type="NCBI Taxonomy" id="1915356"/>
    <lineage>
        <taxon>Eukaryota</taxon>
        <taxon>Metamonada</taxon>
        <taxon>Parabasalia</taxon>
        <taxon>Tritrichomonadida</taxon>
        <taxon>Tritrichomonadidae</taxon>
        <taxon>Tritrichomonas</taxon>
    </lineage>
</organism>
<proteinExistence type="predicted"/>
<comment type="caution">
    <text evidence="1">The sequence shown here is derived from an EMBL/GenBank/DDBJ whole genome shotgun (WGS) entry which is preliminary data.</text>
</comment>
<accession>A0ABR2ILA2</accession>
<sequence length="69" mass="7967">MCLNEKSPSVIPTEDLRRVCMVLIKDTDQVDKELGVVPLNDGYLIGLKHHRLGFKIMFLDDWQLFSTFS</sequence>
<keyword evidence="2" id="KW-1185">Reference proteome</keyword>
<dbReference type="EMBL" id="JAPFFF010000016">
    <property type="protein sequence ID" value="KAK8865079.1"/>
    <property type="molecule type" value="Genomic_DNA"/>
</dbReference>